<feature type="transmembrane region" description="Helical" evidence="10">
    <location>
        <begin position="158"/>
        <end position="180"/>
    </location>
</feature>
<dbReference type="PROSITE" id="PS51384">
    <property type="entry name" value="FAD_FR"/>
    <property type="match status" value="1"/>
</dbReference>
<reference evidence="12" key="1">
    <citation type="journal article" date="2021" name="Nat. Commun.">
        <title>Genetic determinants of endophytism in the Arabidopsis root mycobiome.</title>
        <authorList>
            <person name="Mesny F."/>
            <person name="Miyauchi S."/>
            <person name="Thiergart T."/>
            <person name="Pickel B."/>
            <person name="Atanasova L."/>
            <person name="Karlsson M."/>
            <person name="Huettel B."/>
            <person name="Barry K.W."/>
            <person name="Haridas S."/>
            <person name="Chen C."/>
            <person name="Bauer D."/>
            <person name="Andreopoulos W."/>
            <person name="Pangilinan J."/>
            <person name="LaButti K."/>
            <person name="Riley R."/>
            <person name="Lipzen A."/>
            <person name="Clum A."/>
            <person name="Drula E."/>
            <person name="Henrissat B."/>
            <person name="Kohler A."/>
            <person name="Grigoriev I.V."/>
            <person name="Martin F.M."/>
            <person name="Hacquard S."/>
        </authorList>
    </citation>
    <scope>NUCLEOTIDE SEQUENCE</scope>
    <source>
        <strain evidence="12">MPI-CAGE-AT-0147</strain>
    </source>
</reference>
<dbReference type="GO" id="GO:0005886">
    <property type="term" value="C:plasma membrane"/>
    <property type="evidence" value="ECO:0007669"/>
    <property type="project" value="TreeGrafter"/>
</dbReference>
<dbReference type="PANTHER" id="PTHR32361">
    <property type="entry name" value="FERRIC/CUPRIC REDUCTASE TRANSMEMBRANE COMPONENT"/>
    <property type="match status" value="1"/>
</dbReference>
<sequence>MTSFSMGFKPIKERQIINEWALKVYAGALCTLILLFALLYWGPHLSTKYRKSTPRYLRTIPGYQNLRRMSRAVRSYTLHQIPGFPSLGHAVLTAIYLILNFTLCIINVKTHKLSNPAARLGWMATANILLAVFLGLKNTPLRVLTSETYNRLNFLHRAVGYTAVAQTLLHAILYMICFGGKNRWDIFIYRPNLEGSISGVGMLMLLLGIFRTLNYEVFYVSHIIGVIVTITFAALHRPSWVQKVPIIMVIAAAIWVVDRLIRGTFLLFNLRDGTATIYPLPRGGIKLVMRTPRAAANPGLHCFVWIPGIRAFQTHPFTITSHTTSSLEMIVKSHAGFTKDLYEFAVSNPGSVVNASIDGPYGSLPNLKHYDKLVFIAGGSGAAFTFGLMDKWLSQLQPGSTQLVHFIWTVREKENLAWFADHLDELSCHPSQISVALHVTGESISTSPCQYYSPGSSTPTLIASGDFLPQIARGGPVESLYHLTLSSRLAASLEEYEHERLLSETPESMDLESRFDIKYQRLRANDIISDIVRSTGVNQQVLVAACGPRSLMKDVMMTVGSCMRSDGPSIEVHCENFDL</sequence>
<keyword evidence="9 10" id="KW-0472">Membrane</keyword>
<keyword evidence="5" id="KW-0249">Electron transport</keyword>
<evidence type="ECO:0000256" key="9">
    <source>
        <dbReference type="ARBA" id="ARBA00023136"/>
    </source>
</evidence>
<feature type="transmembrane region" description="Helical" evidence="10">
    <location>
        <begin position="217"/>
        <end position="235"/>
    </location>
</feature>
<accession>A0A9P9JGU8</accession>
<dbReference type="InterPro" id="IPR039261">
    <property type="entry name" value="FNR_nucleotide-bd"/>
</dbReference>
<evidence type="ECO:0000256" key="5">
    <source>
        <dbReference type="ARBA" id="ARBA00022982"/>
    </source>
</evidence>
<dbReference type="InterPro" id="IPR013121">
    <property type="entry name" value="Fe_red_NAD-bd_6"/>
</dbReference>
<dbReference type="CDD" id="cd06186">
    <property type="entry name" value="NOX_Duox_like_FAD_NADP"/>
    <property type="match status" value="1"/>
</dbReference>
<dbReference type="InterPro" id="IPR051410">
    <property type="entry name" value="Ferric/Cupric_Reductase"/>
</dbReference>
<dbReference type="Proteomes" id="UP000738349">
    <property type="component" value="Unassembled WGS sequence"/>
</dbReference>
<keyword evidence="3" id="KW-0813">Transport</keyword>
<comment type="caution">
    <text evidence="12">The sequence shown here is derived from an EMBL/GenBank/DDBJ whole genome shotgun (WGS) entry which is preliminary data.</text>
</comment>
<comment type="subcellular location">
    <subcellularLocation>
        <location evidence="1">Membrane</location>
        <topology evidence="1">Multi-pass membrane protein</topology>
    </subcellularLocation>
</comment>
<dbReference type="Gene3D" id="3.40.50.80">
    <property type="entry name" value="Nucleotide-binding domain of ferredoxin-NADP reductase (FNR) module"/>
    <property type="match status" value="1"/>
</dbReference>
<dbReference type="InterPro" id="IPR013130">
    <property type="entry name" value="Fe3_Rdtase_TM_dom"/>
</dbReference>
<dbReference type="SFLD" id="SFLDG01168">
    <property type="entry name" value="Ferric_reductase_subgroup_(FRE"/>
    <property type="match status" value="1"/>
</dbReference>
<keyword evidence="4 10" id="KW-0812">Transmembrane</keyword>
<feature type="transmembrane region" description="Helical" evidence="10">
    <location>
        <begin position="87"/>
        <end position="108"/>
    </location>
</feature>
<dbReference type="InterPro" id="IPR017927">
    <property type="entry name" value="FAD-bd_FR_type"/>
</dbReference>
<dbReference type="EMBL" id="JAGMUV010000002">
    <property type="protein sequence ID" value="KAH7169998.1"/>
    <property type="molecule type" value="Genomic_DNA"/>
</dbReference>
<keyword evidence="6 10" id="KW-1133">Transmembrane helix</keyword>
<keyword evidence="8" id="KW-0406">Ion transport</keyword>
<feature type="domain" description="FAD-binding FR-type" evidence="11">
    <location>
        <begin position="253"/>
        <end position="367"/>
    </location>
</feature>
<feature type="transmembrane region" description="Helical" evidence="10">
    <location>
        <begin position="20"/>
        <end position="41"/>
    </location>
</feature>
<dbReference type="OrthoDB" id="10006946at2759"/>
<gene>
    <name evidence="12" type="ORF">EDB81DRAFT_774212</name>
</gene>
<dbReference type="PANTHER" id="PTHR32361:SF28">
    <property type="entry name" value="FRP1P"/>
    <property type="match status" value="1"/>
</dbReference>
<keyword evidence="13" id="KW-1185">Reference proteome</keyword>
<dbReference type="Pfam" id="PF08022">
    <property type="entry name" value="FAD_binding_8"/>
    <property type="match status" value="1"/>
</dbReference>
<evidence type="ECO:0000259" key="11">
    <source>
        <dbReference type="PROSITE" id="PS51384"/>
    </source>
</evidence>
<dbReference type="SUPFAM" id="SSF52343">
    <property type="entry name" value="Ferredoxin reductase-like, C-terminal NADP-linked domain"/>
    <property type="match status" value="1"/>
</dbReference>
<comment type="similarity">
    <text evidence="2">Belongs to the ferric reductase (FRE) family.</text>
</comment>
<protein>
    <submittedName>
        <fullName evidence="12">Ferric reductase NAD binding domain-containing protein</fullName>
    </submittedName>
</protein>
<keyword evidence="7" id="KW-0560">Oxidoreductase</keyword>
<evidence type="ECO:0000256" key="1">
    <source>
        <dbReference type="ARBA" id="ARBA00004141"/>
    </source>
</evidence>
<dbReference type="SFLD" id="SFLDS00052">
    <property type="entry name" value="Ferric_Reductase_Domain"/>
    <property type="match status" value="1"/>
</dbReference>
<evidence type="ECO:0000256" key="3">
    <source>
        <dbReference type="ARBA" id="ARBA00022448"/>
    </source>
</evidence>
<dbReference type="GO" id="GO:0006826">
    <property type="term" value="P:iron ion transport"/>
    <property type="evidence" value="ECO:0007669"/>
    <property type="project" value="TreeGrafter"/>
</dbReference>
<dbReference type="Pfam" id="PF08030">
    <property type="entry name" value="NAD_binding_6"/>
    <property type="match status" value="1"/>
</dbReference>
<dbReference type="InterPro" id="IPR013112">
    <property type="entry name" value="FAD-bd_8"/>
</dbReference>
<name>A0A9P9JGU8_9HYPO</name>
<dbReference type="GO" id="GO:0006879">
    <property type="term" value="P:intracellular iron ion homeostasis"/>
    <property type="evidence" value="ECO:0007669"/>
    <property type="project" value="TreeGrafter"/>
</dbReference>
<evidence type="ECO:0000256" key="4">
    <source>
        <dbReference type="ARBA" id="ARBA00022692"/>
    </source>
</evidence>
<dbReference type="GO" id="GO:0015677">
    <property type="term" value="P:copper ion import"/>
    <property type="evidence" value="ECO:0007669"/>
    <property type="project" value="TreeGrafter"/>
</dbReference>
<dbReference type="Pfam" id="PF01794">
    <property type="entry name" value="Ferric_reduct"/>
    <property type="match status" value="1"/>
</dbReference>
<proteinExistence type="inferred from homology"/>
<dbReference type="GO" id="GO:0000293">
    <property type="term" value="F:ferric-chelate reductase activity"/>
    <property type="evidence" value="ECO:0007669"/>
    <property type="project" value="UniProtKB-ARBA"/>
</dbReference>
<evidence type="ECO:0000256" key="8">
    <source>
        <dbReference type="ARBA" id="ARBA00023065"/>
    </source>
</evidence>
<evidence type="ECO:0000313" key="12">
    <source>
        <dbReference type="EMBL" id="KAH7169998.1"/>
    </source>
</evidence>
<evidence type="ECO:0000256" key="6">
    <source>
        <dbReference type="ARBA" id="ARBA00022989"/>
    </source>
</evidence>
<feature type="transmembrane region" description="Helical" evidence="10">
    <location>
        <begin position="120"/>
        <end position="138"/>
    </location>
</feature>
<evidence type="ECO:0000256" key="10">
    <source>
        <dbReference type="SAM" id="Phobius"/>
    </source>
</evidence>
<evidence type="ECO:0000256" key="7">
    <source>
        <dbReference type="ARBA" id="ARBA00023002"/>
    </source>
</evidence>
<feature type="transmembrane region" description="Helical" evidence="10">
    <location>
        <begin position="192"/>
        <end position="211"/>
    </location>
</feature>
<evidence type="ECO:0000256" key="2">
    <source>
        <dbReference type="ARBA" id="ARBA00006278"/>
    </source>
</evidence>
<evidence type="ECO:0000313" key="13">
    <source>
        <dbReference type="Proteomes" id="UP000738349"/>
    </source>
</evidence>
<dbReference type="AlphaFoldDB" id="A0A9P9JGU8"/>
<organism evidence="12 13">
    <name type="scientific">Dactylonectria macrodidyma</name>
    <dbReference type="NCBI Taxonomy" id="307937"/>
    <lineage>
        <taxon>Eukaryota</taxon>
        <taxon>Fungi</taxon>
        <taxon>Dikarya</taxon>
        <taxon>Ascomycota</taxon>
        <taxon>Pezizomycotina</taxon>
        <taxon>Sordariomycetes</taxon>
        <taxon>Hypocreomycetidae</taxon>
        <taxon>Hypocreales</taxon>
        <taxon>Nectriaceae</taxon>
        <taxon>Dactylonectria</taxon>
    </lineage>
</organism>